<feature type="compositionally biased region" description="Basic and acidic residues" evidence="1">
    <location>
        <begin position="363"/>
        <end position="391"/>
    </location>
</feature>
<feature type="compositionally biased region" description="Basic residues" evidence="1">
    <location>
        <begin position="106"/>
        <end position="117"/>
    </location>
</feature>
<protein>
    <submittedName>
        <fullName evidence="2">Uncharacterized protein</fullName>
    </submittedName>
</protein>
<feature type="compositionally biased region" description="Basic and acidic residues" evidence="1">
    <location>
        <begin position="420"/>
        <end position="433"/>
    </location>
</feature>
<proteinExistence type="predicted"/>
<dbReference type="Proteomes" id="UP001259832">
    <property type="component" value="Unassembled WGS sequence"/>
</dbReference>
<sequence>MTILPQLDEAIAYLQADIRALRAGEKDSSLLSVAVSVAAGEAPLPEPQFAPLLALWTPKEDPIATELAALVDQFEAVRQREEEEDHKKEDRDVKTPIHSALERVRGQRRRPRTRPRRRFEDPDEGDASQSASDGTPTPSPRADDTVVNTVVVKEKEKEEVDNEKEKNEEKDQEKKDVVMEKIKVEAEEKQVVVEENEEKKTTSEDNQDEKSIEKEKREDEKPEEEKERNPEKEEAEAALASLKALRKSMLLDVLSKIVSVAKSKNVDPAMFSKKPEEKMVDLEKIQERVSGGIICEWAQFAEQVYLFCQEVVTDAEKREQAEARRKGVELLHFARTLTETLRKASVKKEAILLQKIREAEEEAAARKEEDEAAQQKEEMGTDDKIPLKEEEQVATVNEGGEKVKAVVEGGDVEMENATASEKDNQADSHESGKADASGPPPLTPTRASTRIRKRTSITSDGTGSAAPSPSSHPRKRTRGSSIFTASASEVSGEESHDASASEADTKQRGGTPKAPKTPAKRTRKRRPSVPATRTSSRQQKRRAEAAAATVAESGGSGVEEEHSGGEVLHSADDGNEKEKPEETETGEDEHEEEQAPKKKKTKTRTRKKGGRKK</sequence>
<comment type="caution">
    <text evidence="2">The sequence shown here is derived from an EMBL/GenBank/DDBJ whole genome shotgun (WGS) entry which is preliminary data.</text>
</comment>
<feature type="compositionally biased region" description="Basic and acidic residues" evidence="1">
    <location>
        <begin position="152"/>
        <end position="232"/>
    </location>
</feature>
<accession>A0AAD9GHZ1</accession>
<feature type="compositionally biased region" description="Polar residues" evidence="1">
    <location>
        <begin position="479"/>
        <end position="489"/>
    </location>
</feature>
<feature type="compositionally biased region" description="Basic and acidic residues" evidence="1">
    <location>
        <begin position="80"/>
        <end position="105"/>
    </location>
</feature>
<feature type="compositionally biased region" description="Basic residues" evidence="1">
    <location>
        <begin position="518"/>
        <end position="527"/>
    </location>
</feature>
<gene>
    <name evidence="2" type="ORF">P3T76_008969</name>
</gene>
<feature type="compositionally biased region" description="Basic and acidic residues" evidence="1">
    <location>
        <begin position="559"/>
        <end position="582"/>
    </location>
</feature>
<name>A0AAD9GHZ1_9STRA</name>
<feature type="region of interest" description="Disordered" evidence="1">
    <location>
        <begin position="80"/>
        <end position="235"/>
    </location>
</feature>
<evidence type="ECO:0000313" key="2">
    <source>
        <dbReference type="EMBL" id="KAK1938894.1"/>
    </source>
</evidence>
<feature type="compositionally biased region" description="Polar residues" evidence="1">
    <location>
        <begin position="456"/>
        <end position="471"/>
    </location>
</feature>
<feature type="region of interest" description="Disordered" evidence="1">
    <location>
        <begin position="363"/>
        <end position="613"/>
    </location>
</feature>
<feature type="compositionally biased region" description="Acidic residues" evidence="1">
    <location>
        <begin position="583"/>
        <end position="592"/>
    </location>
</feature>
<dbReference type="AlphaFoldDB" id="A0AAD9GHZ1"/>
<feature type="compositionally biased region" description="Basic residues" evidence="1">
    <location>
        <begin position="597"/>
        <end position="613"/>
    </location>
</feature>
<feature type="compositionally biased region" description="Basic and acidic residues" evidence="1">
    <location>
        <begin position="493"/>
        <end position="507"/>
    </location>
</feature>
<keyword evidence="3" id="KW-1185">Reference proteome</keyword>
<organism evidence="2 3">
    <name type="scientific">Phytophthora citrophthora</name>
    <dbReference type="NCBI Taxonomy" id="4793"/>
    <lineage>
        <taxon>Eukaryota</taxon>
        <taxon>Sar</taxon>
        <taxon>Stramenopiles</taxon>
        <taxon>Oomycota</taxon>
        <taxon>Peronosporomycetes</taxon>
        <taxon>Peronosporales</taxon>
        <taxon>Peronosporaceae</taxon>
        <taxon>Phytophthora</taxon>
    </lineage>
</organism>
<evidence type="ECO:0000313" key="3">
    <source>
        <dbReference type="Proteomes" id="UP001259832"/>
    </source>
</evidence>
<reference evidence="2" key="1">
    <citation type="submission" date="2023-08" db="EMBL/GenBank/DDBJ databases">
        <title>Reference Genome Resource for the Citrus Pathogen Phytophthora citrophthora.</title>
        <authorList>
            <person name="Moller H."/>
            <person name="Coetzee B."/>
            <person name="Rose L.J."/>
            <person name="Van Niekerk J.M."/>
        </authorList>
    </citation>
    <scope>NUCLEOTIDE SEQUENCE</scope>
    <source>
        <strain evidence="2">STE-U-9442</strain>
    </source>
</reference>
<feature type="compositionally biased region" description="Polar residues" evidence="1">
    <location>
        <begin position="127"/>
        <end position="136"/>
    </location>
</feature>
<evidence type="ECO:0000256" key="1">
    <source>
        <dbReference type="SAM" id="MobiDB-lite"/>
    </source>
</evidence>
<dbReference type="EMBL" id="JASMQC010000017">
    <property type="protein sequence ID" value="KAK1938894.1"/>
    <property type="molecule type" value="Genomic_DNA"/>
</dbReference>